<dbReference type="PANTHER" id="PTHR21310">
    <property type="entry name" value="AMINOGLYCOSIDE PHOSPHOTRANSFERASE-RELATED-RELATED"/>
    <property type="match status" value="1"/>
</dbReference>
<dbReference type="RefSeq" id="XP_022400309.1">
    <property type="nucleotide sequence ID" value="XM_022544677.1"/>
</dbReference>
<dbReference type="GeneID" id="34460938"/>
<dbReference type="InterPro" id="IPR011009">
    <property type="entry name" value="Kinase-like_dom_sf"/>
</dbReference>
<sequence length="300" mass="34164">MDWLNYALPTGWLTYILPMEWLVYILPETQLIYLCEQAEARNTVINRVEGGNHVLRISDKIAVKRGFGVLPGEVATQKYANQHLNRRVVRVPQVYRYFQVPDQIDPSWPEGYLFMEYIPGQTLEELELSSAVDITKRLADVVSELGKVTGTGDGIPGSPIGSRRLIGYLFGDEGTSEAICSVDDLNHWINKRLKFTNDTIDLRSYPLVLCHLDFCRRNIKLMEDNSICLLDWGHAGFFPRFYEVAAVSCYNDKLPYIESLRQAIAKTMELSDGEQECVKLLTRARALSLRHSLVLACLLM</sequence>
<evidence type="ECO:0000259" key="1">
    <source>
        <dbReference type="Pfam" id="PF01636"/>
    </source>
</evidence>
<evidence type="ECO:0000313" key="3">
    <source>
        <dbReference type="Proteomes" id="UP000184300"/>
    </source>
</evidence>
<reference evidence="3" key="1">
    <citation type="journal article" date="2017" name="Genome Biol.">
        <title>Comparative genomics reveals high biological diversity and specific adaptations in the industrially and medically important fungal genus Aspergillus.</title>
        <authorList>
            <person name="de Vries R.P."/>
            <person name="Riley R."/>
            <person name="Wiebenga A."/>
            <person name="Aguilar-Osorio G."/>
            <person name="Amillis S."/>
            <person name="Uchima C.A."/>
            <person name="Anderluh G."/>
            <person name="Asadollahi M."/>
            <person name="Askin M."/>
            <person name="Barry K."/>
            <person name="Battaglia E."/>
            <person name="Bayram O."/>
            <person name="Benocci T."/>
            <person name="Braus-Stromeyer S.A."/>
            <person name="Caldana C."/>
            <person name="Canovas D."/>
            <person name="Cerqueira G.C."/>
            <person name="Chen F."/>
            <person name="Chen W."/>
            <person name="Choi C."/>
            <person name="Clum A."/>
            <person name="Dos Santos R.A."/>
            <person name="Damasio A.R."/>
            <person name="Diallinas G."/>
            <person name="Emri T."/>
            <person name="Fekete E."/>
            <person name="Flipphi M."/>
            <person name="Freyberg S."/>
            <person name="Gallo A."/>
            <person name="Gournas C."/>
            <person name="Habgood R."/>
            <person name="Hainaut M."/>
            <person name="Harispe M.L."/>
            <person name="Henrissat B."/>
            <person name="Hilden K.S."/>
            <person name="Hope R."/>
            <person name="Hossain A."/>
            <person name="Karabika E."/>
            <person name="Karaffa L."/>
            <person name="Karanyi Z."/>
            <person name="Krasevec N."/>
            <person name="Kuo A."/>
            <person name="Kusch H."/>
            <person name="LaButti K."/>
            <person name="Lagendijk E.L."/>
            <person name="Lapidus A."/>
            <person name="Levasseur A."/>
            <person name="Lindquist E."/>
            <person name="Lipzen A."/>
            <person name="Logrieco A.F."/>
            <person name="MacCabe A."/>
            <person name="Maekelae M.R."/>
            <person name="Malavazi I."/>
            <person name="Melin P."/>
            <person name="Meyer V."/>
            <person name="Mielnichuk N."/>
            <person name="Miskei M."/>
            <person name="Molnar A.P."/>
            <person name="Mule G."/>
            <person name="Ngan C.Y."/>
            <person name="Orejas M."/>
            <person name="Orosz E."/>
            <person name="Ouedraogo J.P."/>
            <person name="Overkamp K.M."/>
            <person name="Park H.-S."/>
            <person name="Perrone G."/>
            <person name="Piumi F."/>
            <person name="Punt P.J."/>
            <person name="Ram A.F."/>
            <person name="Ramon A."/>
            <person name="Rauscher S."/>
            <person name="Record E."/>
            <person name="Riano-Pachon D.M."/>
            <person name="Robert V."/>
            <person name="Roehrig J."/>
            <person name="Ruller R."/>
            <person name="Salamov A."/>
            <person name="Salih N.S."/>
            <person name="Samson R.A."/>
            <person name="Sandor E."/>
            <person name="Sanguinetti M."/>
            <person name="Schuetze T."/>
            <person name="Sepcic K."/>
            <person name="Shelest E."/>
            <person name="Sherlock G."/>
            <person name="Sophianopoulou V."/>
            <person name="Squina F.M."/>
            <person name="Sun H."/>
            <person name="Susca A."/>
            <person name="Todd R.B."/>
            <person name="Tsang A."/>
            <person name="Unkles S.E."/>
            <person name="van de Wiele N."/>
            <person name="van Rossen-Uffink D."/>
            <person name="Oliveira J.V."/>
            <person name="Vesth T.C."/>
            <person name="Visser J."/>
            <person name="Yu J.-H."/>
            <person name="Zhou M."/>
            <person name="Andersen M.R."/>
            <person name="Archer D.B."/>
            <person name="Baker S.E."/>
            <person name="Benoit I."/>
            <person name="Brakhage A.A."/>
            <person name="Braus G.H."/>
            <person name="Fischer R."/>
            <person name="Frisvad J.C."/>
            <person name="Goldman G.H."/>
            <person name="Houbraken J."/>
            <person name="Oakley B."/>
            <person name="Pocsi I."/>
            <person name="Scazzocchio C."/>
            <person name="Seiboth B."/>
            <person name="vanKuyk P.A."/>
            <person name="Wortman J."/>
            <person name="Dyer P.S."/>
            <person name="Grigoriev I.V."/>
        </authorList>
    </citation>
    <scope>NUCLEOTIDE SEQUENCE [LARGE SCALE GENOMIC DNA]</scope>
    <source>
        <strain evidence="3">CBS 516.65</strain>
    </source>
</reference>
<dbReference type="AlphaFoldDB" id="A0A1L9VI59"/>
<proteinExistence type="predicted"/>
<dbReference type="Pfam" id="PF01636">
    <property type="entry name" value="APH"/>
    <property type="match status" value="1"/>
</dbReference>
<evidence type="ECO:0000313" key="2">
    <source>
        <dbReference type="EMBL" id="OJJ83611.1"/>
    </source>
</evidence>
<dbReference type="InterPro" id="IPR051678">
    <property type="entry name" value="AGP_Transferase"/>
</dbReference>
<dbReference type="Gene3D" id="3.90.1200.10">
    <property type="match status" value="1"/>
</dbReference>
<dbReference type="EMBL" id="KV878899">
    <property type="protein sequence ID" value="OJJ83611.1"/>
    <property type="molecule type" value="Genomic_DNA"/>
</dbReference>
<dbReference type="STRING" id="1160497.A0A1L9VI59"/>
<organism evidence="2 3">
    <name type="scientific">Aspergillus glaucus CBS 516.65</name>
    <dbReference type="NCBI Taxonomy" id="1160497"/>
    <lineage>
        <taxon>Eukaryota</taxon>
        <taxon>Fungi</taxon>
        <taxon>Dikarya</taxon>
        <taxon>Ascomycota</taxon>
        <taxon>Pezizomycotina</taxon>
        <taxon>Eurotiomycetes</taxon>
        <taxon>Eurotiomycetidae</taxon>
        <taxon>Eurotiales</taxon>
        <taxon>Aspergillaceae</taxon>
        <taxon>Aspergillus</taxon>
        <taxon>Aspergillus subgen. Aspergillus</taxon>
    </lineage>
</organism>
<keyword evidence="3" id="KW-1185">Reference proteome</keyword>
<dbReference type="VEuPathDB" id="FungiDB:ASPGLDRAFT_36334"/>
<dbReference type="PANTHER" id="PTHR21310:SF39">
    <property type="entry name" value="AMINOGLYCOSIDE PHOSPHOTRANSFERASE DOMAIN-CONTAINING PROTEIN"/>
    <property type="match status" value="1"/>
</dbReference>
<name>A0A1L9VI59_ASPGL</name>
<gene>
    <name evidence="2" type="ORF">ASPGLDRAFT_36334</name>
</gene>
<dbReference type="OrthoDB" id="3250044at2759"/>
<protein>
    <recommendedName>
        <fullName evidence="1">Aminoglycoside phosphotransferase domain-containing protein</fullName>
    </recommendedName>
</protein>
<dbReference type="SUPFAM" id="SSF56112">
    <property type="entry name" value="Protein kinase-like (PK-like)"/>
    <property type="match status" value="1"/>
</dbReference>
<accession>A0A1L9VI59</accession>
<dbReference type="Proteomes" id="UP000184300">
    <property type="component" value="Unassembled WGS sequence"/>
</dbReference>
<feature type="domain" description="Aminoglycoside phosphotransferase" evidence="1">
    <location>
        <begin position="70"/>
        <end position="248"/>
    </location>
</feature>
<dbReference type="InterPro" id="IPR002575">
    <property type="entry name" value="Aminoglycoside_PTrfase"/>
</dbReference>